<dbReference type="Proteomes" id="UP000298602">
    <property type="component" value="Chromosome"/>
</dbReference>
<dbReference type="AlphaFoldDB" id="A0A4P8L1S2"/>
<dbReference type="SUPFAM" id="SSF51658">
    <property type="entry name" value="Xylose isomerase-like"/>
    <property type="match status" value="1"/>
</dbReference>
<sequence>MIDYITPEAVRLLEHVHVNLPWEMFDRFRDLVVERRIHVEIGFSAVDLDGVSRRRLEEASALLANAGCRITLHAPFWELCPGSSDPLIRQVTLLRLHQFLDVAAVLQPAQVVCHTGYDPRHHEGMKARWIERSLPVWEALADRAGRIGVRILLENVWEPEPSLHRELLSRLPSEYLGFCLDVGHQHCFSEAPLDVWLEALSSRLGELHLHDNDGRRDDHLPVGRGTVDFGTLFKFLSERRITPLLTLEPHREDHLWESLEGLSRVIGEGFGGAERAGTGGFRR</sequence>
<reference evidence="2 3" key="2">
    <citation type="submission" date="2019-05" db="EMBL/GenBank/DDBJ databases">
        <authorList>
            <person name="Suflita J.M."/>
            <person name="Marks C.R."/>
        </authorList>
    </citation>
    <scope>NUCLEOTIDE SEQUENCE [LARGE SCALE GENOMIC DNA]</scope>
    <source>
        <strain evidence="2 3">ALDC</strain>
    </source>
</reference>
<dbReference type="RefSeq" id="WP_137423532.1">
    <property type="nucleotide sequence ID" value="NZ_CP040098.1"/>
</dbReference>
<dbReference type="Gene3D" id="3.20.20.150">
    <property type="entry name" value="Divalent-metal-dependent TIM barrel enzymes"/>
    <property type="match status" value="1"/>
</dbReference>
<keyword evidence="2" id="KW-0413">Isomerase</keyword>
<name>A0A4P8L1S2_9BACT</name>
<organism evidence="2 3">
    <name type="scientific">Desulfoglaeba alkanexedens ALDC</name>
    <dbReference type="NCBI Taxonomy" id="980445"/>
    <lineage>
        <taxon>Bacteria</taxon>
        <taxon>Pseudomonadati</taxon>
        <taxon>Thermodesulfobacteriota</taxon>
        <taxon>Syntrophobacteria</taxon>
        <taxon>Syntrophobacterales</taxon>
        <taxon>Syntrophobacteraceae</taxon>
        <taxon>Desulfoglaeba</taxon>
    </lineage>
</organism>
<dbReference type="InterPro" id="IPR013022">
    <property type="entry name" value="Xyl_isomerase-like_TIM-brl"/>
</dbReference>
<evidence type="ECO:0000313" key="2">
    <source>
        <dbReference type="EMBL" id="QCQ21563.1"/>
    </source>
</evidence>
<accession>A0A4P8L1S2</accession>
<dbReference type="Pfam" id="PF01261">
    <property type="entry name" value="AP_endonuc_2"/>
    <property type="match status" value="1"/>
</dbReference>
<proteinExistence type="predicted"/>
<evidence type="ECO:0000259" key="1">
    <source>
        <dbReference type="Pfam" id="PF01261"/>
    </source>
</evidence>
<dbReference type="InterPro" id="IPR036237">
    <property type="entry name" value="Xyl_isomerase-like_sf"/>
</dbReference>
<evidence type="ECO:0000313" key="3">
    <source>
        <dbReference type="Proteomes" id="UP000298602"/>
    </source>
</evidence>
<dbReference type="EMBL" id="CP040098">
    <property type="protein sequence ID" value="QCQ21563.1"/>
    <property type="molecule type" value="Genomic_DNA"/>
</dbReference>
<dbReference type="KEGG" id="dax:FDQ92_04860"/>
<gene>
    <name evidence="2" type="ORF">FDQ92_04860</name>
</gene>
<dbReference type="InterPro" id="IPR050312">
    <property type="entry name" value="IolE/XylAMocC-like"/>
</dbReference>
<reference evidence="2 3" key="1">
    <citation type="submission" date="2019-05" db="EMBL/GenBank/DDBJ databases">
        <title>The Complete Genome Sequence of the n-alkane-degrading Desulfoglaeba alkanexedens ALDC reveals multiple alkylsuccinate synthase gene clusters.</title>
        <authorList>
            <person name="Callaghan A.V."/>
            <person name="Davidova I.A."/>
            <person name="Duncan K.E."/>
            <person name="Morris B."/>
            <person name="McInerney M.J."/>
        </authorList>
    </citation>
    <scope>NUCLEOTIDE SEQUENCE [LARGE SCALE GENOMIC DNA]</scope>
    <source>
        <strain evidence="2 3">ALDC</strain>
    </source>
</reference>
<dbReference type="PANTHER" id="PTHR12110">
    <property type="entry name" value="HYDROXYPYRUVATE ISOMERASE"/>
    <property type="match status" value="1"/>
</dbReference>
<feature type="domain" description="Xylose isomerase-like TIM barrel" evidence="1">
    <location>
        <begin position="40"/>
        <end position="254"/>
    </location>
</feature>
<dbReference type="OrthoDB" id="9801960at2"/>
<keyword evidence="3" id="KW-1185">Reference proteome</keyword>
<protein>
    <submittedName>
        <fullName evidence="2">Sugar phosphate isomerase/epimerase</fullName>
    </submittedName>
</protein>
<dbReference type="GO" id="GO:0016853">
    <property type="term" value="F:isomerase activity"/>
    <property type="evidence" value="ECO:0007669"/>
    <property type="project" value="UniProtKB-KW"/>
</dbReference>